<keyword evidence="2 5" id="KW-0645">Protease</keyword>
<dbReference type="InterPro" id="IPR000209">
    <property type="entry name" value="Peptidase_S8/S53_dom"/>
</dbReference>
<dbReference type="PANTHER" id="PTHR43806">
    <property type="entry name" value="PEPTIDASE S8"/>
    <property type="match status" value="1"/>
</dbReference>
<gene>
    <name evidence="8" type="ORF">BDD21_1855</name>
</gene>
<evidence type="ECO:0000256" key="1">
    <source>
        <dbReference type="ARBA" id="ARBA00011073"/>
    </source>
</evidence>
<dbReference type="PRINTS" id="PR00723">
    <property type="entry name" value="SUBTILISIN"/>
</dbReference>
<reference evidence="8 9" key="1">
    <citation type="submission" date="2018-10" db="EMBL/GenBank/DDBJ databases">
        <title>Genomic Encyclopedia of Archaeal and Bacterial Type Strains, Phase II (KMG-II): from individual species to whole genera.</title>
        <authorList>
            <person name="Goeker M."/>
        </authorList>
    </citation>
    <scope>NUCLEOTIDE SEQUENCE [LARGE SCALE GENOMIC DNA]</scope>
    <source>
        <strain evidence="8 9">DSM 235</strain>
    </source>
</reference>
<evidence type="ECO:0000259" key="7">
    <source>
        <dbReference type="Pfam" id="PF00082"/>
    </source>
</evidence>
<dbReference type="Proteomes" id="UP000274556">
    <property type="component" value="Unassembled WGS sequence"/>
</dbReference>
<dbReference type="InterPro" id="IPR050131">
    <property type="entry name" value="Peptidase_S8_subtilisin-like"/>
</dbReference>
<accession>A0A495V4Y4</accession>
<dbReference type="PROSITE" id="PS51892">
    <property type="entry name" value="SUBTILASE"/>
    <property type="match status" value="1"/>
</dbReference>
<evidence type="ECO:0000313" key="8">
    <source>
        <dbReference type="EMBL" id="RKT44471.1"/>
    </source>
</evidence>
<evidence type="ECO:0000256" key="2">
    <source>
        <dbReference type="ARBA" id="ARBA00022670"/>
    </source>
</evidence>
<dbReference type="EMBL" id="RBXL01000001">
    <property type="protein sequence ID" value="RKT44471.1"/>
    <property type="molecule type" value="Genomic_DNA"/>
</dbReference>
<feature type="compositionally biased region" description="Basic and acidic residues" evidence="6">
    <location>
        <begin position="238"/>
        <end position="248"/>
    </location>
</feature>
<proteinExistence type="inferred from homology"/>
<name>A0A495V4Y4_9GAMM</name>
<feature type="domain" description="Peptidase S8/S53" evidence="7">
    <location>
        <begin position="202"/>
        <end position="510"/>
    </location>
</feature>
<dbReference type="Gene3D" id="3.40.50.200">
    <property type="entry name" value="Peptidase S8/S53 domain"/>
    <property type="match status" value="1"/>
</dbReference>
<dbReference type="InterPro" id="IPR023828">
    <property type="entry name" value="Peptidase_S8_Ser-AS"/>
</dbReference>
<keyword evidence="3 5" id="KW-0378">Hydrolase</keyword>
<dbReference type="GO" id="GO:0004252">
    <property type="term" value="F:serine-type endopeptidase activity"/>
    <property type="evidence" value="ECO:0007669"/>
    <property type="project" value="UniProtKB-UniRule"/>
</dbReference>
<dbReference type="SUPFAM" id="SSF52743">
    <property type="entry name" value="Subtilisin-like"/>
    <property type="match status" value="1"/>
</dbReference>
<dbReference type="Pfam" id="PF00082">
    <property type="entry name" value="Peptidase_S8"/>
    <property type="match status" value="1"/>
</dbReference>
<dbReference type="InterPro" id="IPR028994">
    <property type="entry name" value="Integrin_alpha_N"/>
</dbReference>
<feature type="active site" description="Charge relay system" evidence="5">
    <location>
        <position position="256"/>
    </location>
</feature>
<evidence type="ECO:0000313" key="9">
    <source>
        <dbReference type="Proteomes" id="UP000274556"/>
    </source>
</evidence>
<dbReference type="InterPro" id="IPR036852">
    <property type="entry name" value="Peptidase_S8/S53_dom_sf"/>
</dbReference>
<dbReference type="PANTHER" id="PTHR43806:SF11">
    <property type="entry name" value="CEREVISIN-RELATED"/>
    <property type="match status" value="1"/>
</dbReference>
<dbReference type="PROSITE" id="PS00138">
    <property type="entry name" value="SUBTILASE_SER"/>
    <property type="match status" value="1"/>
</dbReference>
<organism evidence="8 9">
    <name type="scientific">Thiocapsa rosea</name>
    <dbReference type="NCBI Taxonomy" id="69360"/>
    <lineage>
        <taxon>Bacteria</taxon>
        <taxon>Pseudomonadati</taxon>
        <taxon>Pseudomonadota</taxon>
        <taxon>Gammaproteobacteria</taxon>
        <taxon>Chromatiales</taxon>
        <taxon>Chromatiaceae</taxon>
        <taxon>Thiocapsa</taxon>
    </lineage>
</organism>
<evidence type="ECO:0000256" key="3">
    <source>
        <dbReference type="ARBA" id="ARBA00022801"/>
    </source>
</evidence>
<dbReference type="SUPFAM" id="SSF69318">
    <property type="entry name" value="Integrin alpha N-terminal domain"/>
    <property type="match status" value="1"/>
</dbReference>
<comment type="caution">
    <text evidence="8">The sequence shown here is derived from an EMBL/GenBank/DDBJ whole genome shotgun (WGS) entry which is preliminary data.</text>
</comment>
<protein>
    <submittedName>
        <fullName evidence="8">Subtilase family protein</fullName>
    </submittedName>
</protein>
<dbReference type="InterPro" id="IPR015500">
    <property type="entry name" value="Peptidase_S8_subtilisin-rel"/>
</dbReference>
<feature type="active site" description="Charge relay system" evidence="5">
    <location>
        <position position="472"/>
    </location>
</feature>
<dbReference type="AlphaFoldDB" id="A0A495V4Y4"/>
<feature type="region of interest" description="Disordered" evidence="6">
    <location>
        <begin position="236"/>
        <end position="256"/>
    </location>
</feature>
<dbReference type="RefSeq" id="WP_120796910.1">
    <property type="nucleotide sequence ID" value="NZ_RBXL01000001.1"/>
</dbReference>
<feature type="active site" description="Charge relay system" evidence="5">
    <location>
        <position position="211"/>
    </location>
</feature>
<dbReference type="OrthoDB" id="9790784at2"/>
<evidence type="ECO:0000256" key="5">
    <source>
        <dbReference type="PROSITE-ProRule" id="PRU01240"/>
    </source>
</evidence>
<dbReference type="GO" id="GO:0006508">
    <property type="term" value="P:proteolysis"/>
    <property type="evidence" value="ECO:0007669"/>
    <property type="project" value="UniProtKB-KW"/>
</dbReference>
<sequence length="938" mass="95389">MASPMAGFVSRFIVLSLFCLVPAIIQAGQEPTDPRSDLDTPPSVLTDRLASNAKLLDSSAVLADFRAGLPETQVIVSLRPTAAAEVLAAQSLLSAEVPEGLDGESDAVFYDLQNESIRVDLSNAVTEEVERVLGEIAGPGVQVTQRFSYQFGFAARVTPDALDAIARHPDVVRIEHDWQLEPQLRQGLPLMNAVTPRSTYNGSGISIAVTDTGIDTSHPMLGGGGQPIFNAKVIGGRDTGDNDNDPRPHPTLGNAHGTAAAGIAAGNLGTVGDYIGGVAPGAKLYAIKISSGNTGSATTSAMIAGWEWAITNKNSDPANPILVINTSFGGGFFSGQTACNSAVPAMTTAAANAVAAGITIFVSSGNDGFCNGTGWPACISHVNSVGAVYDANVGSKGWCVASTSCATKEQNPGCPTGWAAFENALSNRVTAYSNSASFLTMFAPSNDAYSPDIRGAGGYTSGDYTPTFGGTSAAAPYAAGAAAVLQSAAKARTGAFLTPSQVRQYLTTNGDPVTDGKVAITKPRVNLARAVDALPSPPTLRTVTATAGTGGSVTPSLRIVNQGSTASFTVTANTGYTRNNAVVGTCPPGGWSGNVYTTGAIASNCAVSFSFTPIIIVTRTVTATAGPGGSVTPTSRLVLLGATASFTVTANTGFTRNTAVGGTCPAGGWSGSTYTTGAVTANCAVSFSFTAIAGSGMSNGLFNPATSTFYLRNANSAGPANTVFGFGPPGRGWRPLTGDWNGNGQTTVGLYNPVTSSFYLRNANSGGAAEVSFGFGPAGRGWTPLTGDWNGNGRTTVGLYNPAASTFYLRNANSGGAADVSFSFGPGGRGWLPLTGDWNGNGLTTIGLYNPGTSTFYLRNANSGGAADISFGFGPAGRGWLPLTGDWNGNGQTTVGLFNPSTSAFYLRNANSGGAADVVFGFGPGGAGWTPISGKWTP</sequence>
<evidence type="ECO:0000256" key="4">
    <source>
        <dbReference type="ARBA" id="ARBA00022825"/>
    </source>
</evidence>
<comment type="similarity">
    <text evidence="1 5">Belongs to the peptidase S8 family.</text>
</comment>
<keyword evidence="4 5" id="KW-0720">Serine protease</keyword>
<evidence type="ECO:0000256" key="6">
    <source>
        <dbReference type="SAM" id="MobiDB-lite"/>
    </source>
</evidence>
<keyword evidence="9" id="KW-1185">Reference proteome</keyword>